<gene>
    <name evidence="1" type="ORF">H2198_008655</name>
</gene>
<keyword evidence="2" id="KW-1185">Reference proteome</keyword>
<comment type="caution">
    <text evidence="1">The sequence shown here is derived from an EMBL/GenBank/DDBJ whole genome shotgun (WGS) entry which is preliminary data.</text>
</comment>
<organism evidence="1 2">
    <name type="scientific">Neophaeococcomyces mojaviensis</name>
    <dbReference type="NCBI Taxonomy" id="3383035"/>
    <lineage>
        <taxon>Eukaryota</taxon>
        <taxon>Fungi</taxon>
        <taxon>Dikarya</taxon>
        <taxon>Ascomycota</taxon>
        <taxon>Pezizomycotina</taxon>
        <taxon>Eurotiomycetes</taxon>
        <taxon>Chaetothyriomycetidae</taxon>
        <taxon>Chaetothyriales</taxon>
        <taxon>Chaetothyriales incertae sedis</taxon>
        <taxon>Neophaeococcomyces</taxon>
    </lineage>
</organism>
<protein>
    <submittedName>
        <fullName evidence="1">Uncharacterized protein</fullName>
    </submittedName>
</protein>
<evidence type="ECO:0000313" key="1">
    <source>
        <dbReference type="EMBL" id="KAJ9652098.1"/>
    </source>
</evidence>
<reference evidence="1" key="1">
    <citation type="submission" date="2022-10" db="EMBL/GenBank/DDBJ databases">
        <title>Culturing micro-colonial fungi from biological soil crusts in the Mojave desert and describing Neophaeococcomyces mojavensis, and introducing the new genera and species Taxawa tesnikishii.</title>
        <authorList>
            <person name="Kurbessoian T."/>
            <person name="Stajich J.E."/>
        </authorList>
    </citation>
    <scope>NUCLEOTIDE SEQUENCE</scope>
    <source>
        <strain evidence="1">JES_112</strain>
    </source>
</reference>
<dbReference type="Proteomes" id="UP001172386">
    <property type="component" value="Unassembled WGS sequence"/>
</dbReference>
<dbReference type="EMBL" id="JAPDRQ010000218">
    <property type="protein sequence ID" value="KAJ9652098.1"/>
    <property type="molecule type" value="Genomic_DNA"/>
</dbReference>
<sequence length="200" mass="23152">MRKVRAKLELADVIANMLAWDKFLPRTQALYWNGWKFLMVEIHPSPAKSELYGSRTRAYGQPCQRWNITIASLSRPLLCIRYRSINLRPKCDVSQVQLAKLSSDQQLWRKKANLLIEENKRLAQELSATQHKGGELQKQMYELRGQLGAEQRDRGTTTSEQEHRAVPTLSTVVDDIHDPSHRLTKRYVARMANIDERLIG</sequence>
<accession>A0ACC2ZXB6</accession>
<name>A0ACC2ZXB6_9EURO</name>
<evidence type="ECO:0000313" key="2">
    <source>
        <dbReference type="Proteomes" id="UP001172386"/>
    </source>
</evidence>
<proteinExistence type="predicted"/>